<evidence type="ECO:0000256" key="5">
    <source>
        <dbReference type="ARBA" id="ARBA00023136"/>
    </source>
</evidence>
<reference evidence="8 9" key="1">
    <citation type="journal article" date="2008" name="FEMS Yeast Res.">
        <title>Comparative genome analysis of a Saccharomyces cerevisiae wine strain.</title>
        <authorList>
            <person name="Borneman A.R."/>
            <person name="Forgan A.H."/>
            <person name="Pretorius I.S."/>
            <person name="Chambers P.J."/>
        </authorList>
    </citation>
    <scope>NUCLEOTIDE SEQUENCE [LARGE SCALE GENOMIC DNA]</scope>
    <source>
        <strain evidence="8 9">AWRI1631</strain>
    </source>
</reference>
<comment type="caution">
    <text evidence="8">The sequence shown here is derived from an EMBL/GenBank/DDBJ whole genome shotgun (WGS) entry which is preliminary data.</text>
</comment>
<proteinExistence type="predicted"/>
<evidence type="ECO:0000313" key="8">
    <source>
        <dbReference type="EMBL" id="EDZ68587.1"/>
    </source>
</evidence>
<keyword evidence="2" id="KW-0813">Transport</keyword>
<accession>B5VU07</accession>
<feature type="transmembrane region" description="Helical" evidence="6">
    <location>
        <begin position="246"/>
        <end position="266"/>
    </location>
</feature>
<feature type="transmembrane region" description="Helical" evidence="6">
    <location>
        <begin position="20"/>
        <end position="41"/>
    </location>
</feature>
<keyword evidence="5 6" id="KW-0472">Membrane</keyword>
<feature type="transmembrane region" description="Helical" evidence="6">
    <location>
        <begin position="134"/>
        <end position="155"/>
    </location>
</feature>
<dbReference type="InterPro" id="IPR036259">
    <property type="entry name" value="MFS_trans_sf"/>
</dbReference>
<feature type="transmembrane region" description="Helical" evidence="6">
    <location>
        <begin position="191"/>
        <end position="207"/>
    </location>
</feature>
<name>B5VU07_YEAS6</name>
<feature type="transmembrane region" description="Helical" evidence="6">
    <location>
        <begin position="161"/>
        <end position="179"/>
    </location>
</feature>
<evidence type="ECO:0000313" key="9">
    <source>
        <dbReference type="Proteomes" id="UP000008988"/>
    </source>
</evidence>
<organism evidence="8 9">
    <name type="scientific">Saccharomyces cerevisiae (strain AWRI1631)</name>
    <name type="common">Baker's yeast</name>
    <dbReference type="NCBI Taxonomy" id="545124"/>
    <lineage>
        <taxon>Eukaryota</taxon>
        <taxon>Fungi</taxon>
        <taxon>Dikarya</taxon>
        <taxon>Ascomycota</taxon>
        <taxon>Saccharomycotina</taxon>
        <taxon>Saccharomycetes</taxon>
        <taxon>Saccharomycetales</taxon>
        <taxon>Saccharomycetaceae</taxon>
        <taxon>Saccharomyces</taxon>
    </lineage>
</organism>
<feature type="transmembrane region" description="Helical" evidence="6">
    <location>
        <begin position="213"/>
        <end position="234"/>
    </location>
</feature>
<dbReference type="OrthoDB" id="2985014at2759"/>
<gene>
    <name evidence="8" type="ORF">AWRI1631_11130010</name>
</gene>
<dbReference type="InterPro" id="IPR020846">
    <property type="entry name" value="MFS_dom"/>
</dbReference>
<dbReference type="SUPFAM" id="SSF103473">
    <property type="entry name" value="MFS general substrate transporter"/>
    <property type="match status" value="1"/>
</dbReference>
<protein>
    <recommendedName>
        <fullName evidence="7">Major facilitator superfamily (MFS) profile domain-containing protein</fullName>
    </recommendedName>
</protein>
<dbReference type="AlphaFoldDB" id="B5VU07"/>
<keyword evidence="4 6" id="KW-1133">Transmembrane helix</keyword>
<evidence type="ECO:0000259" key="7">
    <source>
        <dbReference type="PROSITE" id="PS50850"/>
    </source>
</evidence>
<dbReference type="Gene3D" id="1.20.1250.20">
    <property type="entry name" value="MFS general substrate transporter like domains"/>
    <property type="match status" value="1"/>
</dbReference>
<dbReference type="GO" id="GO:0022857">
    <property type="term" value="F:transmembrane transporter activity"/>
    <property type="evidence" value="ECO:0007669"/>
    <property type="project" value="InterPro"/>
</dbReference>
<evidence type="ECO:0000256" key="3">
    <source>
        <dbReference type="ARBA" id="ARBA00022692"/>
    </source>
</evidence>
<evidence type="ECO:0000256" key="1">
    <source>
        <dbReference type="ARBA" id="ARBA00004141"/>
    </source>
</evidence>
<evidence type="ECO:0000256" key="2">
    <source>
        <dbReference type="ARBA" id="ARBA00022448"/>
    </source>
</evidence>
<sequence>MTLIISMIYKQHEQAKRMAIFFGFAALSGAFGGLIATGLASVQNAGGLEGWRWLYIIEGLISVCASIWLFCCLPARFEVIPFLNERERHLMEIRGKQRVKYMGASDKFEWSYLKDALIDFKTYISFTIQFCHDIILYGFTTFLTAILKLGLGFTAREAQYMSVPVYLLAGFVFLVSAYLSDRLRLRGSILFIYNIFGIVGYILLLSVHNNAVKYFACYLITFSLYTGPGLNVSWLTNNFAPHYKRATALGLNQTLGNLAGAIAGQIFTKSPYTFGNSFSLGCIVLTNVLCLSQITILRYINKRRERILNGEIPDDQKNRRGDWALDFKYCL</sequence>
<evidence type="ECO:0000256" key="6">
    <source>
        <dbReference type="SAM" id="Phobius"/>
    </source>
</evidence>
<keyword evidence="3 6" id="KW-0812">Transmembrane</keyword>
<dbReference type="GO" id="GO:0016020">
    <property type="term" value="C:membrane"/>
    <property type="evidence" value="ECO:0007669"/>
    <property type="project" value="UniProtKB-SubCell"/>
</dbReference>
<dbReference type="PANTHER" id="PTHR43791">
    <property type="entry name" value="PERMEASE-RELATED"/>
    <property type="match status" value="1"/>
</dbReference>
<feature type="transmembrane region" description="Helical" evidence="6">
    <location>
        <begin position="53"/>
        <end position="73"/>
    </location>
</feature>
<dbReference type="EMBL" id="ABSV01002473">
    <property type="protein sequence ID" value="EDZ68587.1"/>
    <property type="molecule type" value="Genomic_DNA"/>
</dbReference>
<evidence type="ECO:0000256" key="4">
    <source>
        <dbReference type="ARBA" id="ARBA00022989"/>
    </source>
</evidence>
<comment type="subcellular location">
    <subcellularLocation>
        <location evidence="1">Membrane</location>
        <topology evidence="1">Multi-pass membrane protein</topology>
    </subcellularLocation>
</comment>
<dbReference type="PROSITE" id="PS50850">
    <property type="entry name" value="MFS"/>
    <property type="match status" value="1"/>
</dbReference>
<feature type="domain" description="Major facilitator superfamily (MFS) profile" evidence="7">
    <location>
        <begin position="1"/>
        <end position="304"/>
    </location>
</feature>
<dbReference type="Proteomes" id="UP000008988">
    <property type="component" value="Unassembled WGS sequence"/>
</dbReference>
<dbReference type="InterPro" id="IPR011701">
    <property type="entry name" value="MFS"/>
</dbReference>
<dbReference type="Pfam" id="PF07690">
    <property type="entry name" value="MFS_1"/>
    <property type="match status" value="1"/>
</dbReference>
<feature type="transmembrane region" description="Helical" evidence="6">
    <location>
        <begin position="278"/>
        <end position="300"/>
    </location>
</feature>
<dbReference type="FunFam" id="1.20.1250.20:FF:000013">
    <property type="entry name" value="MFS general substrate transporter"/>
    <property type="match status" value="1"/>
</dbReference>
<dbReference type="PANTHER" id="PTHR43791:SF24">
    <property type="entry name" value="NICOTINIC ACID PLASMA MEMBRANE TRANSPORTER"/>
    <property type="match status" value="1"/>
</dbReference>